<reference evidence="1" key="2">
    <citation type="submission" date="2004-06" db="EMBL/GenBank/DDBJ databases">
        <authorList>
            <person name="Scherer S.W."/>
            <person name="Cheung J."/>
            <person name="MacDonald J.R."/>
            <person name="Osborne L.R."/>
            <person name="Nakabayashi K."/>
            <person name="Herbrick J.-A."/>
            <person name="Carson A.R."/>
            <person name="Parker-Katiraee L."/>
            <person name="Skaug J."/>
            <person name="Khaja R."/>
            <person name="Zhang J."/>
            <person name="Hudek A.K."/>
            <person name="Li M."/>
            <person name="Haddad M."/>
            <person name="Duggan G.E."/>
            <person name="Fernandez B.A."/>
            <person name="Kanematsu E."/>
            <person name="Gentles S."/>
            <person name="Christopoulos C.C."/>
            <person name="Choufani S."/>
            <person name="Kwasnicka D."/>
            <person name="Zheng X.H."/>
            <person name="Nusskern D."/>
            <person name="Zhang Q."/>
            <person name="Gu Z."/>
            <person name="Lu F."/>
            <person name="Zeesman S."/>
            <person name="Teshima I."/>
            <person name="Chitayat D."/>
            <person name="Shuman C."/>
            <person name="Weksberg R."/>
            <person name="Zackai E.H."/>
            <person name="Grebe T.A."/>
            <person name="Cox S.R."/>
            <person name="Kirkpatrick S.J."/>
            <person name="Rahman N."/>
            <person name="Friedman J.M."/>
            <person name="Heng H.H.Q."/>
            <person name="Pelicci P."/>
            <person name="Lococo F."/>
            <person name="Belloni E."/>
            <person name="Shaffer L.G."/>
            <person name="Morton C.C."/>
            <person name="Pober B."/>
            <person name="Gusella J."/>
            <person name="Bruns G."/>
            <person name="Korf B.R."/>
            <person name="Quade B.J."/>
            <person name="Ligon A.H."/>
            <person name="Ferguson H."/>
            <person name="Higgins A.W."/>
            <person name="Leach N.T."/>
            <person name="Herrick S.R."/>
            <person name="Lemyre E."/>
            <person name="Farra C.G."/>
            <person name="Kim H.-G."/>
            <person name="Summers A.M."/>
            <person name="Gripp K.W."/>
            <person name="Roberts W."/>
            <person name="Szatmari P."/>
            <person name="Winsor E.J.T."/>
            <person name="Grzeschik K.-H."/>
            <person name="Teebi A."/>
            <person name="Minassian B.A."/>
            <person name="Kere J."/>
            <person name="Armengol L."/>
            <person name="Pujana M.Angel."/>
            <person name="Estivill X."/>
            <person name="Wilson M.D."/>
            <person name="Koop B.F."/>
            <person name="Tosi S."/>
            <person name="Moore G.E."/>
            <person name="Boright A.P."/>
            <person name="Zlotorynski E."/>
            <person name="Kerem B."/>
            <person name="Kroisel P.M."/>
            <person name="Petek E."/>
            <person name="Oscier D.G."/>
            <person name="Mould S.J."/>
            <person name="Doehner H."/>
            <person name="Doehner K."/>
            <person name="Rommens J.M."/>
            <person name="Vincent J.B."/>
            <person name="Venter J.C."/>
            <person name="Li P.W."/>
            <person name="Mural R.J."/>
            <person name="Adams M.D."/>
            <person name="Tsui L.-C."/>
        </authorList>
    </citation>
    <scope>NUCLEOTIDE SEQUENCE</scope>
</reference>
<accession>A4D1L2</accession>
<organism evidence="1">
    <name type="scientific">Homo sapiens</name>
    <name type="common">Human</name>
    <dbReference type="NCBI Taxonomy" id="9606"/>
    <lineage>
        <taxon>Eukaryota</taxon>
        <taxon>Metazoa</taxon>
        <taxon>Chordata</taxon>
        <taxon>Craniata</taxon>
        <taxon>Vertebrata</taxon>
        <taxon>Euteleostomi</taxon>
        <taxon>Mammalia</taxon>
        <taxon>Eutheria</taxon>
        <taxon>Euarchontoglires</taxon>
        <taxon>Primates</taxon>
        <taxon>Haplorrhini</taxon>
        <taxon>Catarrhini</taxon>
        <taxon>Hominidae</taxon>
        <taxon>Homo</taxon>
    </lineage>
</organism>
<protein>
    <submittedName>
        <fullName evidence="1">LOC389556</fullName>
    </submittedName>
</protein>
<dbReference type="PeptideAtlas" id="A4D1L2"/>
<reference evidence="1" key="1">
    <citation type="journal article" date="2003" name="Science">
        <title>Human chromosome 7: DNA sequence and biology.</title>
        <authorList>
            <person name="Scherer S.W."/>
            <person name="Cheung J."/>
            <person name="MacDonald J.R."/>
            <person name="Osborne L.R."/>
            <person name="Nakabayashi K."/>
            <person name="Herbrick J.A."/>
            <person name="Carson A.R."/>
            <person name="Parker-Katiraee L."/>
            <person name="Skaug J."/>
            <person name="Khaja R."/>
            <person name="Zhang J."/>
            <person name="Hudek A.K."/>
            <person name="Li M."/>
            <person name="Haddad M."/>
            <person name="Duggan G.E."/>
            <person name="Fernandez B.A."/>
            <person name="Kanematsu E."/>
            <person name="Gentles S."/>
            <person name="Christopoulos C.C."/>
            <person name="Choufani S."/>
            <person name="Kwasnicka D."/>
            <person name="Zheng X.H."/>
            <person name="Lai Z."/>
            <person name="Nusskern D."/>
            <person name="Zhang Q."/>
            <person name="Gu Z."/>
            <person name="Lu F."/>
            <person name="Zeesman S."/>
            <person name="Nowaczyk M.J."/>
            <person name="Teshima I."/>
            <person name="Chitayat D."/>
            <person name="Shuman C."/>
            <person name="Weksberg R."/>
            <person name="Zackai E.H."/>
            <person name="Grebe T.A."/>
            <person name="Cox S.R."/>
            <person name="Kirkpatrick S.J."/>
            <person name="Rahman N."/>
            <person name="Friedman J.M."/>
            <person name="Heng H.H."/>
            <person name="Pelicci P.G."/>
            <person name="Lo-Coco F."/>
            <person name="Belloni E."/>
            <person name="Shaffer L.G."/>
            <person name="Pober B."/>
            <person name="Morton C.C."/>
            <person name="Gusella J.F."/>
            <person name="Bruns G.A."/>
            <person name="Korf B.R."/>
            <person name="Quade B.J."/>
            <person name="Ligon A.H."/>
            <person name="Ferguson H."/>
            <person name="Higgins A.W."/>
            <person name="Leach N.T."/>
            <person name="Herrick S.R."/>
            <person name="Lemyre E."/>
            <person name="Farra C.G."/>
            <person name="Kim H.G."/>
            <person name="Summers A.M."/>
            <person name="Gripp K.W."/>
            <person name="Roberts W."/>
            <person name="Szatmari P."/>
            <person name="Winsor E.J."/>
            <person name="Grzeschik K.H."/>
            <person name="Teebi A."/>
            <person name="Minassian B.A."/>
            <person name="Kere J."/>
            <person name="Armengol L."/>
            <person name="Pujana M.A."/>
            <person name="Estivill X."/>
            <person name="Wilson M.D."/>
            <person name="Koop B.F."/>
            <person name="Tosi S."/>
            <person name="Moore G.E."/>
            <person name="Boright A.P."/>
            <person name="Zlotorynski E."/>
            <person name="Kerem B."/>
            <person name="Kroisel P.M."/>
            <person name="Petek E."/>
            <person name="Oscier D.G."/>
            <person name="Mould S.J."/>
            <person name="Dohner H."/>
            <person name="Dohner K."/>
            <person name="Rommens J.M."/>
            <person name="Vincent J.B."/>
            <person name="Venter J.C."/>
            <person name="Li P.W."/>
            <person name="Mural R.J."/>
            <person name="Adams M.D."/>
            <person name="Tsui L.C."/>
        </authorList>
    </citation>
    <scope>NUCLEOTIDE SEQUENCE [LARGE SCALE GENOMIC DNA]</scope>
</reference>
<evidence type="ECO:0000313" key="1">
    <source>
        <dbReference type="EMBL" id="EAL24095.1"/>
    </source>
</evidence>
<sequence>MTTVAHGGGIGAVWRRNKESLPPGVHGELESVTRVFGAGTKPSFWCLLQGEEALRPARLVGEAPRTGGEAALNRNDLVWSGLAPSLLPRPLLSLSSSDGLVFAAVPDQENPSRGQLSLGTTTEVGPGPKDRCHLKQATVVRLQYAGRTSSRSTLLPLGGRLTPAWECDCWKGILAAAVSVMGQQSHSCMGF</sequence>
<proteinExistence type="predicted"/>
<name>A4D1L2_HUMAN</name>
<gene>
    <name evidence="1" type="primary">LOC389556</name>
    <name evidence="1" type="ORF">tcag7.915</name>
</gene>
<dbReference type="EMBL" id="CH236950">
    <property type="protein sequence ID" value="EAL24095.1"/>
    <property type="molecule type" value="Genomic_DNA"/>
</dbReference>
<dbReference type="AlphaFoldDB" id="A4D1L2"/>